<dbReference type="NCBIfam" id="TIGR00229">
    <property type="entry name" value="sensory_box"/>
    <property type="match status" value="1"/>
</dbReference>
<name>A0A916R7E5_9HYPH</name>
<feature type="transmembrane region" description="Helical" evidence="1">
    <location>
        <begin position="176"/>
        <end position="195"/>
    </location>
</feature>
<reference evidence="5 6" key="1">
    <citation type="journal article" date="2014" name="Int. J. Syst. Evol. Microbiol.">
        <title>Complete genome sequence of Corynebacterium casei LMG S-19264T (=DSM 44701T), isolated from a smear-ripened cheese.</title>
        <authorList>
            <consortium name="US DOE Joint Genome Institute (JGI-PGF)"/>
            <person name="Walter F."/>
            <person name="Albersmeier A."/>
            <person name="Kalinowski J."/>
            <person name="Ruckert C."/>
        </authorList>
    </citation>
    <scope>NUCLEOTIDE SEQUENCE [LARGE SCALE GENOMIC DNA]</scope>
    <source>
        <strain evidence="5 6">CGMCC 1.15896</strain>
    </source>
</reference>
<evidence type="ECO:0000313" key="6">
    <source>
        <dbReference type="Proteomes" id="UP000596977"/>
    </source>
</evidence>
<evidence type="ECO:0000259" key="2">
    <source>
        <dbReference type="PROSITE" id="PS50883"/>
    </source>
</evidence>
<feature type="transmembrane region" description="Helical" evidence="1">
    <location>
        <begin position="82"/>
        <end position="104"/>
    </location>
</feature>
<dbReference type="SUPFAM" id="SSF55785">
    <property type="entry name" value="PYP-like sensor domain (PAS domain)"/>
    <property type="match status" value="1"/>
</dbReference>
<dbReference type="AlphaFoldDB" id="A0A916R7E5"/>
<dbReference type="InterPro" id="IPR000014">
    <property type="entry name" value="PAS"/>
</dbReference>
<dbReference type="InterPro" id="IPR035965">
    <property type="entry name" value="PAS-like_dom_sf"/>
</dbReference>
<dbReference type="PANTHER" id="PTHR44757">
    <property type="entry name" value="DIGUANYLATE CYCLASE DGCP"/>
    <property type="match status" value="1"/>
</dbReference>
<keyword evidence="6" id="KW-1185">Reference proteome</keyword>
<dbReference type="Gene3D" id="3.30.450.20">
    <property type="entry name" value="PAS domain"/>
    <property type="match status" value="1"/>
</dbReference>
<evidence type="ECO:0000259" key="4">
    <source>
        <dbReference type="PROSITE" id="PS50924"/>
    </source>
</evidence>
<feature type="domain" description="GGDEF" evidence="3">
    <location>
        <begin position="393"/>
        <end position="526"/>
    </location>
</feature>
<dbReference type="InterPro" id="IPR035919">
    <property type="entry name" value="EAL_sf"/>
</dbReference>
<protein>
    <submittedName>
        <fullName evidence="5">Diguanylate cyclase</fullName>
    </submittedName>
</protein>
<comment type="caution">
    <text evidence="5">The sequence shown here is derived from an EMBL/GenBank/DDBJ whole genome shotgun (WGS) entry which is preliminary data.</text>
</comment>
<keyword evidence="1" id="KW-0812">Transmembrane</keyword>
<dbReference type="Gene3D" id="3.20.20.450">
    <property type="entry name" value="EAL domain"/>
    <property type="match status" value="1"/>
</dbReference>
<dbReference type="InterPro" id="IPR001633">
    <property type="entry name" value="EAL_dom"/>
</dbReference>
<dbReference type="CDD" id="cd00130">
    <property type="entry name" value="PAS"/>
    <property type="match status" value="1"/>
</dbReference>
<dbReference type="Proteomes" id="UP000596977">
    <property type="component" value="Unassembled WGS sequence"/>
</dbReference>
<keyword evidence="1" id="KW-0472">Membrane</keyword>
<feature type="transmembrane region" description="Helical" evidence="1">
    <location>
        <begin position="48"/>
        <end position="70"/>
    </location>
</feature>
<dbReference type="PROSITE" id="PS50883">
    <property type="entry name" value="EAL"/>
    <property type="match status" value="1"/>
</dbReference>
<dbReference type="SMART" id="SM00267">
    <property type="entry name" value="GGDEF"/>
    <property type="match status" value="1"/>
</dbReference>
<dbReference type="GO" id="GO:0003824">
    <property type="term" value="F:catalytic activity"/>
    <property type="evidence" value="ECO:0007669"/>
    <property type="project" value="UniProtKB-ARBA"/>
</dbReference>
<dbReference type="SMART" id="SM00091">
    <property type="entry name" value="PAS"/>
    <property type="match status" value="1"/>
</dbReference>
<organism evidence="5 6">
    <name type="scientific">Pelagibacterium lentulum</name>
    <dbReference type="NCBI Taxonomy" id="2029865"/>
    <lineage>
        <taxon>Bacteria</taxon>
        <taxon>Pseudomonadati</taxon>
        <taxon>Pseudomonadota</taxon>
        <taxon>Alphaproteobacteria</taxon>
        <taxon>Hyphomicrobiales</taxon>
        <taxon>Devosiaceae</taxon>
        <taxon>Pelagibacterium</taxon>
    </lineage>
</organism>
<dbReference type="Pfam" id="PF00563">
    <property type="entry name" value="EAL"/>
    <property type="match status" value="1"/>
</dbReference>
<dbReference type="RefSeq" id="WP_127073294.1">
    <property type="nucleotide sequence ID" value="NZ_BMKB01000001.1"/>
</dbReference>
<dbReference type="PROSITE" id="PS50924">
    <property type="entry name" value="MHYT"/>
    <property type="match status" value="1"/>
</dbReference>
<proteinExistence type="predicted"/>
<keyword evidence="1" id="KW-1133">Transmembrane helix</keyword>
<dbReference type="PANTHER" id="PTHR44757:SF2">
    <property type="entry name" value="BIOFILM ARCHITECTURE MAINTENANCE PROTEIN MBAA"/>
    <property type="match status" value="1"/>
</dbReference>
<feature type="transmembrane region" description="Helical" evidence="1">
    <location>
        <begin position="116"/>
        <end position="140"/>
    </location>
</feature>
<dbReference type="OrthoDB" id="9814202at2"/>
<evidence type="ECO:0000313" key="5">
    <source>
        <dbReference type="EMBL" id="GGA40004.1"/>
    </source>
</evidence>
<accession>A0A916R7E5</accession>
<dbReference type="InterPro" id="IPR029787">
    <property type="entry name" value="Nucleotide_cyclase"/>
</dbReference>
<dbReference type="NCBIfam" id="TIGR00254">
    <property type="entry name" value="GGDEF"/>
    <property type="match status" value="1"/>
</dbReference>
<evidence type="ECO:0000256" key="1">
    <source>
        <dbReference type="PROSITE-ProRule" id="PRU00244"/>
    </source>
</evidence>
<feature type="transmembrane region" description="Helical" evidence="1">
    <location>
        <begin position="146"/>
        <end position="164"/>
    </location>
</feature>
<sequence>MFEVLYNLVVQHDLRLVIIAAAICMLSAFACVSILVHARQAKGAARHVWVAIASVAVGFGIWATHFVAMLSFDAGFHVGYDIGLTGLSLLIAILVCGGGLWFAAQGTHRGDLALGGAVVGIGIAVMHFTGMASLVVGGAIEWNSGAVAASILLGMALGGAALYWGSDPANKKSRWVGAGLLTLAVCSMHFTAMGAAGFENCYAIVGETDMSPANLSLAATLASIFILLFALGAVFLDARERKRSRLEADRMRGLADAAVEGLIVCDDQAIVAVNTSFENLVGGDKKRLPGRSILEFIPSSACQALLHGGQDLVETELHAHNGELVPVELVIHEIDFGGKPHHAIAVRDLRNRKEAERHIRFLAHHDALTGLPNRASFSARLESEIMSAAEMDKRFAVLCLDLDRFKDVNDLFGHAAGDALLRKVASALERTLGGDQIAARLGGDEFALIVPDITTPAEAGHVAQAILDAFRKENQKTHDGTLISASIGIAIYPKDAEEAEHLMNCADTALYSAKDEGRGIYKFFEMEMGAQLRDRRLLEHDARHAVVRNELSLVYQPQVDIKSGEVTGFEALVRWDHPERGRISPAEFIPVAEDSGLILQIGEWVLRHACQQAAKWQNPLSIAINVSPVQLHAPQFPALVCEILFETGLAPNRLEIEVTETALVKNMSRALSALRQIKALGVKVAMDDFGTGYSSLSNLRAFPFDKLKVDQSFIKSVDSNGQSAAIVQAVLGLGKGLNLPVLAEGVERPEELEFLRGAVCQSAQGYWFGRPQTIDVYEAITSGTTTNLDTIDFEPMRERRSA</sequence>
<dbReference type="Pfam" id="PF00990">
    <property type="entry name" value="GGDEF"/>
    <property type="match status" value="1"/>
</dbReference>
<dbReference type="SUPFAM" id="SSF55073">
    <property type="entry name" value="Nucleotide cyclase"/>
    <property type="match status" value="1"/>
</dbReference>
<gene>
    <name evidence="5" type="ORF">GCM10011499_06840</name>
</gene>
<dbReference type="GO" id="GO:0016020">
    <property type="term" value="C:membrane"/>
    <property type="evidence" value="ECO:0007669"/>
    <property type="project" value="UniProtKB-UniRule"/>
</dbReference>
<dbReference type="EMBL" id="BMKB01000001">
    <property type="protein sequence ID" value="GGA40004.1"/>
    <property type="molecule type" value="Genomic_DNA"/>
</dbReference>
<dbReference type="InterPro" id="IPR005330">
    <property type="entry name" value="MHYT_dom"/>
</dbReference>
<dbReference type="Gene3D" id="3.30.70.270">
    <property type="match status" value="1"/>
</dbReference>
<dbReference type="CDD" id="cd01949">
    <property type="entry name" value="GGDEF"/>
    <property type="match status" value="1"/>
</dbReference>
<dbReference type="SMART" id="SM00052">
    <property type="entry name" value="EAL"/>
    <property type="match status" value="1"/>
</dbReference>
<feature type="domain" description="EAL" evidence="2">
    <location>
        <begin position="535"/>
        <end position="785"/>
    </location>
</feature>
<dbReference type="InterPro" id="IPR043128">
    <property type="entry name" value="Rev_trsase/Diguanyl_cyclase"/>
</dbReference>
<dbReference type="InterPro" id="IPR052155">
    <property type="entry name" value="Biofilm_reg_signaling"/>
</dbReference>
<dbReference type="CDD" id="cd01948">
    <property type="entry name" value="EAL"/>
    <property type="match status" value="1"/>
</dbReference>
<dbReference type="PROSITE" id="PS50887">
    <property type="entry name" value="GGDEF"/>
    <property type="match status" value="1"/>
</dbReference>
<evidence type="ECO:0000259" key="3">
    <source>
        <dbReference type="PROSITE" id="PS50887"/>
    </source>
</evidence>
<dbReference type="SUPFAM" id="SSF141868">
    <property type="entry name" value="EAL domain-like"/>
    <property type="match status" value="1"/>
</dbReference>
<feature type="domain" description="MHYT" evidence="4">
    <location>
        <begin position="12"/>
        <end position="199"/>
    </location>
</feature>
<dbReference type="Pfam" id="PF03707">
    <property type="entry name" value="MHYT"/>
    <property type="match status" value="2"/>
</dbReference>
<dbReference type="InterPro" id="IPR000160">
    <property type="entry name" value="GGDEF_dom"/>
</dbReference>
<dbReference type="FunFam" id="3.30.70.270:FF:000001">
    <property type="entry name" value="Diguanylate cyclase domain protein"/>
    <property type="match status" value="1"/>
</dbReference>
<feature type="transmembrane region" description="Helical" evidence="1">
    <location>
        <begin position="16"/>
        <end position="36"/>
    </location>
</feature>
<feature type="transmembrane region" description="Helical" evidence="1">
    <location>
        <begin position="215"/>
        <end position="236"/>
    </location>
</feature>